<reference evidence="2" key="1">
    <citation type="submission" date="2023-03" db="EMBL/GenBank/DDBJ databases">
        <title>Massive genome expansion in bonnet fungi (Mycena s.s.) driven by repeated elements and novel gene families across ecological guilds.</title>
        <authorList>
            <consortium name="Lawrence Berkeley National Laboratory"/>
            <person name="Harder C.B."/>
            <person name="Miyauchi S."/>
            <person name="Viragh M."/>
            <person name="Kuo A."/>
            <person name="Thoen E."/>
            <person name="Andreopoulos B."/>
            <person name="Lu D."/>
            <person name="Skrede I."/>
            <person name="Drula E."/>
            <person name="Henrissat B."/>
            <person name="Morin E."/>
            <person name="Kohler A."/>
            <person name="Barry K."/>
            <person name="LaButti K."/>
            <person name="Morin E."/>
            <person name="Salamov A."/>
            <person name="Lipzen A."/>
            <person name="Mereny Z."/>
            <person name="Hegedus B."/>
            <person name="Baldrian P."/>
            <person name="Stursova M."/>
            <person name="Weitz H."/>
            <person name="Taylor A."/>
            <person name="Grigoriev I.V."/>
            <person name="Nagy L.G."/>
            <person name="Martin F."/>
            <person name="Kauserud H."/>
        </authorList>
    </citation>
    <scope>NUCLEOTIDE SEQUENCE</scope>
    <source>
        <strain evidence="2">CBHHK002</strain>
    </source>
</reference>
<sequence>MCEFDACERDTAILRAHAPFVSPPPVRPSLLPAWLERRVRHALRLPALPAARAGLLQLHDAEHDAFSEYEAITPVLDGPAPRTSPHVRYIAQTPYHAHALSTRPPCTSYTTGRRRCPSSARAPTGTTTIFSGDTPECSPRAPARTRTHRTGDVQHQPMRPFPVHSTIAYTAFLASRRSPSYHSHHCPRAQRLRSLFFIASPELRRLRRRPSASLGCRRRRSTSTPPTPCLRTLGARRAAPPACAVLAAVRI</sequence>
<proteinExistence type="predicted"/>
<feature type="region of interest" description="Disordered" evidence="1">
    <location>
        <begin position="106"/>
        <end position="159"/>
    </location>
</feature>
<comment type="caution">
    <text evidence="2">The sequence shown here is derived from an EMBL/GenBank/DDBJ whole genome shotgun (WGS) entry which is preliminary data.</text>
</comment>
<dbReference type="AlphaFoldDB" id="A0AAD7F3K2"/>
<name>A0AAD7F3K2_9AGAR</name>
<keyword evidence="3" id="KW-1185">Reference proteome</keyword>
<evidence type="ECO:0000313" key="3">
    <source>
        <dbReference type="Proteomes" id="UP001218218"/>
    </source>
</evidence>
<gene>
    <name evidence="2" type="ORF">DFH08DRAFT_329487</name>
</gene>
<organism evidence="2 3">
    <name type="scientific">Mycena albidolilacea</name>
    <dbReference type="NCBI Taxonomy" id="1033008"/>
    <lineage>
        <taxon>Eukaryota</taxon>
        <taxon>Fungi</taxon>
        <taxon>Dikarya</taxon>
        <taxon>Basidiomycota</taxon>
        <taxon>Agaricomycotina</taxon>
        <taxon>Agaricomycetes</taxon>
        <taxon>Agaricomycetidae</taxon>
        <taxon>Agaricales</taxon>
        <taxon>Marasmiineae</taxon>
        <taxon>Mycenaceae</taxon>
        <taxon>Mycena</taxon>
    </lineage>
</organism>
<protein>
    <submittedName>
        <fullName evidence="2">Uncharacterized protein</fullName>
    </submittedName>
</protein>
<accession>A0AAD7F3K2</accession>
<feature type="compositionally biased region" description="Basic residues" evidence="1">
    <location>
        <begin position="209"/>
        <end position="221"/>
    </location>
</feature>
<dbReference type="Proteomes" id="UP001218218">
    <property type="component" value="Unassembled WGS sequence"/>
</dbReference>
<feature type="region of interest" description="Disordered" evidence="1">
    <location>
        <begin position="209"/>
        <end position="228"/>
    </location>
</feature>
<dbReference type="EMBL" id="JARIHO010000004">
    <property type="protein sequence ID" value="KAJ7363044.1"/>
    <property type="molecule type" value="Genomic_DNA"/>
</dbReference>
<evidence type="ECO:0000256" key="1">
    <source>
        <dbReference type="SAM" id="MobiDB-lite"/>
    </source>
</evidence>
<evidence type="ECO:0000313" key="2">
    <source>
        <dbReference type="EMBL" id="KAJ7363044.1"/>
    </source>
</evidence>